<proteinExistence type="predicted"/>
<accession>A0A2V0RAA9</accession>
<dbReference type="AlphaFoldDB" id="A0A2V0RAA9"/>
<sequence length="227" mass="26216">MDAQEHSDDDWEATEGVLQRLKHSCFAMHMLYRRRFFESKKRLAYYDVPIIGLSAMNSVLIAGGKDFIPRQVLQVLTCFLAVIVGIIQSIKNYFKIDENRENCLVTFKDLFKLFCELSIMLDQPRFARAVDPKKYTIDKGNEYQAIMSKAILLEDNRSKMNPIYEDNHPYTPHVSGISQLFRGIRSETSSKIDEEAATIERQTSMLPEIKSMEEIPIIPDPRGEDEI</sequence>
<organism evidence="2">
    <name type="scientific">viral metagenome</name>
    <dbReference type="NCBI Taxonomy" id="1070528"/>
    <lineage>
        <taxon>unclassified sequences</taxon>
        <taxon>metagenomes</taxon>
        <taxon>organismal metagenomes</taxon>
    </lineage>
</organism>
<comment type="caution">
    <text evidence="2">The sequence shown here is derived from an EMBL/GenBank/DDBJ whole genome shotgun (WGS) entry which is preliminary data.</text>
</comment>
<evidence type="ECO:0000313" key="2">
    <source>
        <dbReference type="EMBL" id="GBH22259.1"/>
    </source>
</evidence>
<protein>
    <submittedName>
        <fullName evidence="2">VP11</fullName>
    </submittedName>
</protein>
<evidence type="ECO:0000256" key="1">
    <source>
        <dbReference type="SAM" id="Phobius"/>
    </source>
</evidence>
<keyword evidence="1" id="KW-0812">Transmembrane</keyword>
<keyword evidence="1" id="KW-1133">Transmembrane helix</keyword>
<name>A0A2V0RAA9_9ZZZZ</name>
<dbReference type="EMBL" id="BDQB01000151">
    <property type="protein sequence ID" value="GBH22259.1"/>
    <property type="molecule type" value="Genomic_RNA"/>
</dbReference>
<feature type="transmembrane region" description="Helical" evidence="1">
    <location>
        <begin position="43"/>
        <end position="62"/>
    </location>
</feature>
<reference evidence="2" key="1">
    <citation type="submission" date="2017-04" db="EMBL/GenBank/DDBJ databases">
        <title>Unveiling RNA virosphere associated with marine microorganisms.</title>
        <authorList>
            <person name="Urayama S."/>
            <person name="Takaki Y."/>
            <person name="Nishi S."/>
            <person name="Yoshida Y."/>
            <person name="Deguchi S."/>
            <person name="Takai K."/>
            <person name="Nunoura T."/>
        </authorList>
    </citation>
    <scope>NUCLEOTIDE SEQUENCE</scope>
</reference>
<feature type="transmembrane region" description="Helical" evidence="1">
    <location>
        <begin position="68"/>
        <end position="87"/>
    </location>
</feature>
<keyword evidence="1" id="KW-0472">Membrane</keyword>